<dbReference type="GO" id="GO:0005737">
    <property type="term" value="C:cytoplasm"/>
    <property type="evidence" value="ECO:0007669"/>
    <property type="project" value="UniProtKB-SubCell"/>
</dbReference>
<feature type="compositionally biased region" description="Basic residues" evidence="10">
    <location>
        <begin position="861"/>
        <end position="872"/>
    </location>
</feature>
<keyword evidence="7" id="KW-0805">Transcription regulation</keyword>
<evidence type="ECO:0000256" key="6">
    <source>
        <dbReference type="ARBA" id="ARBA00022843"/>
    </source>
</evidence>
<feature type="region of interest" description="Disordered" evidence="10">
    <location>
        <begin position="801"/>
        <end position="872"/>
    </location>
</feature>
<keyword evidence="4" id="KW-1017">Isopeptide bond</keyword>
<feature type="compositionally biased region" description="Polar residues" evidence="10">
    <location>
        <begin position="86"/>
        <end position="97"/>
    </location>
</feature>
<comment type="subcellular location">
    <subcellularLocation>
        <location evidence="2">Cytoplasm</location>
    </subcellularLocation>
    <subcellularLocation>
        <location evidence="1">Nucleus</location>
    </subcellularLocation>
</comment>
<evidence type="ECO:0000256" key="10">
    <source>
        <dbReference type="SAM" id="MobiDB-lite"/>
    </source>
</evidence>
<evidence type="ECO:0000313" key="13">
    <source>
        <dbReference type="Proteomes" id="UP000054166"/>
    </source>
</evidence>
<dbReference type="STRING" id="765440.A0A0C3FFA7"/>
<evidence type="ECO:0000256" key="2">
    <source>
        <dbReference type="ARBA" id="ARBA00004496"/>
    </source>
</evidence>
<dbReference type="PANTHER" id="PTHR31169:SF8">
    <property type="entry name" value="ZINC-FINGER DOMAIN OF MONOAMINE-OXIDASE A REPRESSOR R1 PROTEIN"/>
    <property type="match status" value="1"/>
</dbReference>
<evidence type="ECO:0000256" key="4">
    <source>
        <dbReference type="ARBA" id="ARBA00022499"/>
    </source>
</evidence>
<reference evidence="12 13" key="1">
    <citation type="submission" date="2014-04" db="EMBL/GenBank/DDBJ databases">
        <authorList>
            <consortium name="DOE Joint Genome Institute"/>
            <person name="Kuo A."/>
            <person name="Tarkka M."/>
            <person name="Buscot F."/>
            <person name="Kohler A."/>
            <person name="Nagy L.G."/>
            <person name="Floudas D."/>
            <person name="Copeland A."/>
            <person name="Barry K.W."/>
            <person name="Cichocki N."/>
            <person name="Veneault-Fourrey C."/>
            <person name="LaButti K."/>
            <person name="Lindquist E.A."/>
            <person name="Lipzen A."/>
            <person name="Lundell T."/>
            <person name="Morin E."/>
            <person name="Murat C."/>
            <person name="Sun H."/>
            <person name="Tunlid A."/>
            <person name="Henrissat B."/>
            <person name="Grigoriev I.V."/>
            <person name="Hibbett D.S."/>
            <person name="Martin F."/>
            <person name="Nordberg H.P."/>
            <person name="Cantor M.N."/>
            <person name="Hua S.X."/>
        </authorList>
    </citation>
    <scope>NUCLEOTIDE SEQUENCE [LARGE SCALE GENOMIC DNA]</scope>
    <source>
        <strain evidence="12 13">F 1598</strain>
    </source>
</reference>
<sequence length="1198" mass="129967">MYTSTLANWDGSLSGSATEQAQPVQGSSTSNSASTVSATTPYLSSTSSSVATPSTNFKSPSRSENGRRQAENDDLGAITPLGRKQQLISNPYSTDPATNRLMTFQRLVSPTTASKSSSSPNFNGLYAQTTVEKQDDADEMAVDAMLENVSPRPSVPQPRVRVPPSSLRQSPSPSPPSRPNEPLFTPPLLDELFTPPPTSSNQIFVSHQKSRPRPKPRFLLDFVEVPFMTGSVKAKYEDGGESGKNRLDHKARAEDIPRNPIFEALSAGLRHNGAHMQTYMPNKLKGKARARFPITDSDEEDFEEDYGTIFVSRPLKRKEKGHETDEDDRSYGSPPRKKKYIRRPKAVDSASASPVPQSSASAKGKAKAGPQTEAKRKTCDFLLLDVSDVNDPPPGLLPTTHATLSSIRHLRRVHGIDHEREKLWESRFDAGEEYSEAYHVVHLSSAGKKKIKAKSRVARPAGVKSSATGSGRISSGLNGFRMDDSRQHHLDASISAFSPVTKGKGRPRIQALGSLSPSVPPGFTLEREHADAMAEMNPPSSDSLMNIEPREIDATSTDADAEGEVDMDYFLNDLENHSDIAVTGNVPSDVVADDKDKEEESAGLISIPTTLSSTHADPISSLDIYSSEGHIHADHPDPSAMNSEDTIQPQADPFISGQDQAVNDDDALYSTSNDYTNSPWISGGEGDFQNHSPIDAMTESSINGTWNGTIDPSLLGGGERESQPLTPSPSPPPIRGAFFNAEASSSHLPVKSHTSFDNALPPRRHSSQRVPRPRHLDNYVDVDDLDLSADSDSEASFLGVSKRSDHVSDSTYDSDASDTVSKPTRATLAVHIPGGSTSNTASRDTSEVAPVSRGPAPKLVAPKKGKKPQKITKHTPGVTWCHQCRRNTFHDKMKCTNLRPEGDLCTQRFCIICVEKRYPNISFDPQTQDFICPKCTNTCNCTVCTAKRGEKYVSSSNRGRGRGRGRGGSTIRPRRGRTTKDHSANLLQPQNAKPHRIYELPQNATKYWGTIYGTSGEKIGTAFVGEDDDASIVVPRLMRAAAPKLQQGKRVFIGQVQDIWDLRDYTVRNVVNDSNARNGVGKGKGKAGESDQSSIRMYIGKKPPRSTEPIPAEGGTIFRASPSIVHDSEMSDLTPPSSPKDWPEPAVGESAHFGYDAMPTVAPKQAVDTVDLSPELGLSPGKMEMAIALGLGALQFPN</sequence>
<dbReference type="OrthoDB" id="298344at2759"/>
<evidence type="ECO:0000313" key="12">
    <source>
        <dbReference type="EMBL" id="KIM78656.1"/>
    </source>
</evidence>
<feature type="compositionally biased region" description="Basic residues" evidence="10">
    <location>
        <begin position="335"/>
        <end position="344"/>
    </location>
</feature>
<feature type="compositionally biased region" description="Low complexity" evidence="10">
    <location>
        <begin position="809"/>
        <end position="821"/>
    </location>
</feature>
<keyword evidence="5" id="KW-0597">Phosphoprotein</keyword>
<dbReference type="GO" id="GO:0005634">
    <property type="term" value="C:nucleus"/>
    <property type="evidence" value="ECO:0007669"/>
    <property type="project" value="UniProtKB-SubCell"/>
</dbReference>
<evidence type="ECO:0000256" key="7">
    <source>
        <dbReference type="ARBA" id="ARBA00023015"/>
    </source>
</evidence>
<dbReference type="EMBL" id="KN833015">
    <property type="protein sequence ID" value="KIM78656.1"/>
    <property type="molecule type" value="Genomic_DNA"/>
</dbReference>
<feature type="compositionally biased region" description="Polar residues" evidence="10">
    <location>
        <begin position="1"/>
        <end position="26"/>
    </location>
</feature>
<keyword evidence="3" id="KW-0963">Cytoplasm</keyword>
<feature type="region of interest" description="Disordered" evidence="10">
    <location>
        <begin position="498"/>
        <end position="522"/>
    </location>
</feature>
<feature type="compositionally biased region" description="Low complexity" evidence="10">
    <location>
        <begin position="27"/>
        <end position="55"/>
    </location>
</feature>
<protein>
    <recommendedName>
        <fullName evidence="11">Zinc-finger domain-containing protein</fullName>
    </recommendedName>
</protein>
<evidence type="ECO:0000256" key="8">
    <source>
        <dbReference type="ARBA" id="ARBA00023163"/>
    </source>
</evidence>
<dbReference type="HOGENOM" id="CLU_271062_0_0_1"/>
<organism evidence="12 13">
    <name type="scientific">Piloderma croceum (strain F 1598)</name>
    <dbReference type="NCBI Taxonomy" id="765440"/>
    <lineage>
        <taxon>Eukaryota</taxon>
        <taxon>Fungi</taxon>
        <taxon>Dikarya</taxon>
        <taxon>Basidiomycota</taxon>
        <taxon>Agaricomycotina</taxon>
        <taxon>Agaricomycetes</taxon>
        <taxon>Agaricomycetidae</taxon>
        <taxon>Atheliales</taxon>
        <taxon>Atheliaceae</taxon>
        <taxon>Piloderma</taxon>
    </lineage>
</organism>
<feature type="compositionally biased region" description="Polar residues" evidence="10">
    <location>
        <begin position="742"/>
        <end position="757"/>
    </location>
</feature>
<feature type="compositionally biased region" description="Polar residues" evidence="10">
    <location>
        <begin position="698"/>
        <end position="710"/>
    </location>
</feature>
<dbReference type="Proteomes" id="UP000054166">
    <property type="component" value="Unassembled WGS sequence"/>
</dbReference>
<feature type="compositionally biased region" description="Low complexity" evidence="10">
    <location>
        <begin position="149"/>
        <end position="171"/>
    </location>
</feature>
<feature type="region of interest" description="Disordered" evidence="10">
    <location>
        <begin position="1"/>
        <end position="97"/>
    </location>
</feature>
<keyword evidence="13" id="KW-1185">Reference proteome</keyword>
<feature type="region of interest" description="Disordered" evidence="10">
    <location>
        <begin position="147"/>
        <end position="212"/>
    </location>
</feature>
<keyword evidence="6" id="KW-0832">Ubl conjugation</keyword>
<dbReference type="InterPro" id="IPR040221">
    <property type="entry name" value="CDCA7/CDA7L"/>
</dbReference>
<keyword evidence="9" id="KW-0539">Nucleus</keyword>
<reference evidence="13" key="2">
    <citation type="submission" date="2015-01" db="EMBL/GenBank/DDBJ databases">
        <title>Evolutionary Origins and Diversification of the Mycorrhizal Mutualists.</title>
        <authorList>
            <consortium name="DOE Joint Genome Institute"/>
            <consortium name="Mycorrhizal Genomics Consortium"/>
            <person name="Kohler A."/>
            <person name="Kuo A."/>
            <person name="Nagy L.G."/>
            <person name="Floudas D."/>
            <person name="Copeland A."/>
            <person name="Barry K.W."/>
            <person name="Cichocki N."/>
            <person name="Veneault-Fourrey C."/>
            <person name="LaButti K."/>
            <person name="Lindquist E.A."/>
            <person name="Lipzen A."/>
            <person name="Lundell T."/>
            <person name="Morin E."/>
            <person name="Murat C."/>
            <person name="Riley R."/>
            <person name="Ohm R."/>
            <person name="Sun H."/>
            <person name="Tunlid A."/>
            <person name="Henrissat B."/>
            <person name="Grigoriev I.V."/>
            <person name="Hibbett D.S."/>
            <person name="Martin F."/>
        </authorList>
    </citation>
    <scope>NUCLEOTIDE SEQUENCE [LARGE SCALE GENOMIC DNA]</scope>
    <source>
        <strain evidence="13">F 1598</strain>
    </source>
</reference>
<dbReference type="GO" id="GO:0006355">
    <property type="term" value="P:regulation of DNA-templated transcription"/>
    <property type="evidence" value="ECO:0007669"/>
    <property type="project" value="InterPro"/>
</dbReference>
<dbReference type="Pfam" id="PF10497">
    <property type="entry name" value="zf-4CXXC_R1"/>
    <property type="match status" value="1"/>
</dbReference>
<evidence type="ECO:0000256" key="1">
    <source>
        <dbReference type="ARBA" id="ARBA00004123"/>
    </source>
</evidence>
<feature type="region of interest" description="Disordered" evidence="10">
    <location>
        <begin position="952"/>
        <end position="982"/>
    </location>
</feature>
<keyword evidence="8" id="KW-0804">Transcription</keyword>
<dbReference type="PANTHER" id="PTHR31169">
    <property type="entry name" value="OS05G0300700 PROTEIN"/>
    <property type="match status" value="1"/>
</dbReference>
<dbReference type="AlphaFoldDB" id="A0A0C3FFA7"/>
<accession>A0A0C3FFA7</accession>
<feature type="domain" description="Zinc-finger" evidence="11">
    <location>
        <begin position="879"/>
        <end position="951"/>
    </location>
</feature>
<feature type="region of interest" description="Disordered" evidence="10">
    <location>
        <begin position="316"/>
        <end position="374"/>
    </location>
</feature>
<evidence type="ECO:0000256" key="5">
    <source>
        <dbReference type="ARBA" id="ARBA00022553"/>
    </source>
</evidence>
<evidence type="ECO:0000256" key="9">
    <source>
        <dbReference type="ARBA" id="ARBA00023242"/>
    </source>
</evidence>
<evidence type="ECO:0000259" key="11">
    <source>
        <dbReference type="Pfam" id="PF10497"/>
    </source>
</evidence>
<feature type="compositionally biased region" description="Basic residues" evidence="10">
    <location>
        <begin position="762"/>
        <end position="773"/>
    </location>
</feature>
<feature type="compositionally biased region" description="Low complexity" evidence="10">
    <location>
        <begin position="347"/>
        <end position="369"/>
    </location>
</feature>
<evidence type="ECO:0000256" key="3">
    <source>
        <dbReference type="ARBA" id="ARBA00022490"/>
    </source>
</evidence>
<name>A0A0C3FFA7_PILCF</name>
<gene>
    <name evidence="12" type="ORF">PILCRDRAFT_824286</name>
</gene>
<dbReference type="InterPro" id="IPR018866">
    <property type="entry name" value="Znf-4CXXC_R1"/>
</dbReference>
<feature type="region of interest" description="Disordered" evidence="10">
    <location>
        <begin position="683"/>
        <end position="775"/>
    </location>
</feature>
<dbReference type="InParanoid" id="A0A0C3FFA7"/>
<proteinExistence type="predicted"/>